<organism evidence="1">
    <name type="scientific">marine sediment metagenome</name>
    <dbReference type="NCBI Taxonomy" id="412755"/>
    <lineage>
        <taxon>unclassified sequences</taxon>
        <taxon>metagenomes</taxon>
        <taxon>ecological metagenomes</taxon>
    </lineage>
</organism>
<feature type="non-terminal residue" evidence="1">
    <location>
        <position position="791"/>
    </location>
</feature>
<reference evidence="1" key="1">
    <citation type="journal article" date="2015" name="Nature">
        <title>Complex archaea that bridge the gap between prokaryotes and eukaryotes.</title>
        <authorList>
            <person name="Spang A."/>
            <person name="Saw J.H."/>
            <person name="Jorgensen S.L."/>
            <person name="Zaremba-Niedzwiedzka K."/>
            <person name="Martijn J."/>
            <person name="Lind A.E."/>
            <person name="van Eijk R."/>
            <person name="Schleper C."/>
            <person name="Guy L."/>
            <person name="Ettema T.J."/>
        </authorList>
    </citation>
    <scope>NUCLEOTIDE SEQUENCE</scope>
</reference>
<evidence type="ECO:0000313" key="1">
    <source>
        <dbReference type="EMBL" id="KKL87666.1"/>
    </source>
</evidence>
<dbReference type="AlphaFoldDB" id="A0A0F9GB00"/>
<feature type="non-terminal residue" evidence="1">
    <location>
        <position position="1"/>
    </location>
</feature>
<dbReference type="EMBL" id="LAZR01020774">
    <property type="protein sequence ID" value="KKL87666.1"/>
    <property type="molecule type" value="Genomic_DNA"/>
</dbReference>
<accession>A0A0F9GB00</accession>
<gene>
    <name evidence="1" type="ORF">LCGC14_1932430</name>
</gene>
<protein>
    <submittedName>
        <fullName evidence="1">Uncharacterized protein</fullName>
    </submittedName>
</protein>
<comment type="caution">
    <text evidence="1">The sequence shown here is derived from an EMBL/GenBank/DDBJ whole genome shotgun (WGS) entry which is preliminary data.</text>
</comment>
<sequence>YYNWSTDESWGADVCNLGTQCGSDATGTCPGGGGCMWATGANGYCGMVDWSDGGNLKGYYLITDTGTASPGTVLSSDSWDVNVLTQQTDVEESEMYQKSVMEGFLAGKFLQPSAYLTAYQSIAYAKGTGTYTDDYVGHKKVWDPAQSGVCTNTLCAVTSEWDDYSQMGSFSDGKFSDNKCSYSCGSKSAATLRTSLDNGFSAIVLMDGFSMELVVDGTSFGAGDQTEYDLVMMLYGYVGTPSVTDYLVYHPYNQKQEFTAADFNSWYKGFGCITSCDIDSVLNADDISVYAYDVVTLIPSGSYETGNAFEPYCGCWDYEFDGYENDFEDECRHATIGESHNCCDECPGVGAIYSGTEVADSSWDAVYTTQKNTSDTLDVAFTAIVYGIDSDRPVVFAEADITLQWIAPNIVADIQYAAGSYDNDANDDGNVVKTYTIGFNASGSTSDGPNNYTKIWGALWNITFRDSGVTDEKYCVSNYTDTGWEVVDPEAWCTSMGGGYTFVDAEWTRIINHTYAVATNFTAEVNLVTINEGPPSGIGWNGKKSINFSYVDSILIPGFDSVVQSGANVTDWNPPLTDPIIFNMNNTVFNEDYIEWIAVDYDNDFDTDRCYGRSIEQLSHCEHNSTFLDGSYTFIFYGNQSTSDNLELVSITITADGLGDINDKRNVSVKMATGLNVSGWFKTEYEFEAATLISDLRLIDSDTSTWDTSYGDTIFFDLNDTQFNRYNSSFININEVNISAVDCYDSILMKALCTVLGWLQLPDDFCYCVDETSSRRNWNHSPILGVCYDYT</sequence>
<name>A0A0F9GB00_9ZZZZ</name>
<proteinExistence type="predicted"/>